<reference evidence="5" key="1">
    <citation type="submission" date="2017-04" db="EMBL/GenBank/DDBJ databases">
        <authorList>
            <person name="Bumgarner R.E."/>
            <person name="Fredricks D.N."/>
            <person name="Srinivasan S."/>
        </authorList>
    </citation>
    <scope>NUCLEOTIDE SEQUENCE [LARGE SCALE GENOMIC DNA]</scope>
    <source>
        <strain evidence="5">KA00405</strain>
    </source>
</reference>
<dbReference type="GO" id="GO:0030288">
    <property type="term" value="C:outer membrane-bounded periplasmic space"/>
    <property type="evidence" value="ECO:0007669"/>
    <property type="project" value="TreeGrafter"/>
</dbReference>
<feature type="region of interest" description="Disordered" evidence="2">
    <location>
        <begin position="32"/>
        <end position="51"/>
    </location>
</feature>
<evidence type="ECO:0000313" key="5">
    <source>
        <dbReference type="Proteomes" id="UP000236394"/>
    </source>
</evidence>
<dbReference type="EMBL" id="NBZD01000002">
    <property type="protein sequence ID" value="PNH18832.1"/>
    <property type="molecule type" value="Genomic_DNA"/>
</dbReference>
<dbReference type="InterPro" id="IPR006059">
    <property type="entry name" value="SBP"/>
</dbReference>
<evidence type="ECO:0000256" key="3">
    <source>
        <dbReference type="SAM" id="SignalP"/>
    </source>
</evidence>
<dbReference type="CDD" id="cd13546">
    <property type="entry name" value="PBP2_BitB"/>
    <property type="match status" value="1"/>
</dbReference>
<feature type="signal peptide" evidence="3">
    <location>
        <begin position="1"/>
        <end position="20"/>
    </location>
</feature>
<protein>
    <submittedName>
        <fullName evidence="4">Iron ABC transporter substrate-binding protein</fullName>
    </submittedName>
</protein>
<dbReference type="PROSITE" id="PS51257">
    <property type="entry name" value="PROKAR_LIPOPROTEIN"/>
    <property type="match status" value="1"/>
</dbReference>
<dbReference type="GO" id="GO:0030976">
    <property type="term" value="F:thiamine pyrophosphate binding"/>
    <property type="evidence" value="ECO:0007669"/>
    <property type="project" value="TreeGrafter"/>
</dbReference>
<dbReference type="GO" id="GO:0030975">
    <property type="term" value="F:thiamine binding"/>
    <property type="evidence" value="ECO:0007669"/>
    <property type="project" value="TreeGrafter"/>
</dbReference>
<feature type="chain" id="PRO_5038368777" evidence="3">
    <location>
        <begin position="21"/>
        <end position="368"/>
    </location>
</feature>
<dbReference type="SUPFAM" id="SSF53850">
    <property type="entry name" value="Periplasmic binding protein-like II"/>
    <property type="match status" value="1"/>
</dbReference>
<dbReference type="PIRSF" id="PIRSF002825">
    <property type="entry name" value="CfbpA"/>
    <property type="match status" value="1"/>
</dbReference>
<dbReference type="PANTHER" id="PTHR30006">
    <property type="entry name" value="THIAMINE-BINDING PERIPLASMIC PROTEIN-RELATED"/>
    <property type="match status" value="1"/>
</dbReference>
<dbReference type="PANTHER" id="PTHR30006:SF2">
    <property type="entry name" value="ABC TRANSPORTER SUBSTRATE-BINDING PROTEIN"/>
    <property type="match status" value="1"/>
</dbReference>
<dbReference type="Pfam" id="PF13416">
    <property type="entry name" value="SBP_bac_8"/>
    <property type="match status" value="1"/>
</dbReference>
<proteinExistence type="predicted"/>
<dbReference type="RefSeq" id="WP_102892495.1">
    <property type="nucleotide sequence ID" value="NZ_NBZD01000002.1"/>
</dbReference>
<gene>
    <name evidence="4" type="ORF">B7R76_04570</name>
</gene>
<accession>A0A2J8B229</accession>
<comment type="caution">
    <text evidence="4">The sequence shown here is derived from an EMBL/GenBank/DDBJ whole genome shotgun (WGS) entry which is preliminary data.</text>
</comment>
<feature type="compositionally biased region" description="Low complexity" evidence="2">
    <location>
        <begin position="32"/>
        <end position="43"/>
    </location>
</feature>
<name>A0A2J8B229_9FIRM</name>
<keyword evidence="1 3" id="KW-0732">Signal</keyword>
<dbReference type="InterPro" id="IPR026045">
    <property type="entry name" value="Ferric-bd"/>
</dbReference>
<evidence type="ECO:0000256" key="1">
    <source>
        <dbReference type="ARBA" id="ARBA00022729"/>
    </source>
</evidence>
<sequence length="368" mass="40025">MKKILGLVLAVATTLTMVVGCGSETSNQKAQASKAEQATAADKNAGEKSDSKAGQAGKVVVYTARSESLNNLVIHAFEASTGIKVETVVAGTGELQKRVESEKDNPLGDVLWAADETMLSPYRDLFEKYVSPEDKNMQEAFRNKSGYFTPAFSDPTVLIVNKNLIGDIKMDSWADLLNPALKGKIAFGDPVNSSSAFQSLVAILYSMGNGDPMSDKAWDFVDKFLKNVDGKIIGSSGQLHKGVADGEFPVGLTWEDPAANYIKNGAPVKVVFPKEGAIFPGESVQIIKGAKNMENAKKFVDFMLSEEIQSKVGAELTVRPLRKNVKLADYMTPQKDIVPAPNYSEKWVSENKDKITKKFTEHLENSMN</sequence>
<dbReference type="GO" id="GO:0015888">
    <property type="term" value="P:thiamine transport"/>
    <property type="evidence" value="ECO:0007669"/>
    <property type="project" value="TreeGrafter"/>
</dbReference>
<dbReference type="AlphaFoldDB" id="A0A2J8B229"/>
<dbReference type="Proteomes" id="UP000236394">
    <property type="component" value="Unassembled WGS sequence"/>
</dbReference>
<organism evidence="4 5">
    <name type="scientific">Mageeibacillus indolicus</name>
    <dbReference type="NCBI Taxonomy" id="884684"/>
    <lineage>
        <taxon>Bacteria</taxon>
        <taxon>Bacillati</taxon>
        <taxon>Bacillota</taxon>
        <taxon>Clostridia</taxon>
        <taxon>Eubacteriales</taxon>
        <taxon>Oscillospiraceae</taxon>
        <taxon>Mageeibacillus</taxon>
    </lineage>
</organism>
<evidence type="ECO:0000313" key="4">
    <source>
        <dbReference type="EMBL" id="PNH18832.1"/>
    </source>
</evidence>
<evidence type="ECO:0000256" key="2">
    <source>
        <dbReference type="SAM" id="MobiDB-lite"/>
    </source>
</evidence>
<dbReference type="Gene3D" id="3.40.190.10">
    <property type="entry name" value="Periplasmic binding protein-like II"/>
    <property type="match status" value="2"/>
</dbReference>